<keyword evidence="4" id="KW-1185">Reference proteome</keyword>
<dbReference type="Proteomes" id="UP000305451">
    <property type="component" value="Unassembled WGS sequence"/>
</dbReference>
<dbReference type="RefSeq" id="WP_135945157.1">
    <property type="nucleotide sequence ID" value="NZ_BMEI01000003.1"/>
</dbReference>
<dbReference type="EMBL" id="SRXV01000003">
    <property type="protein sequence ID" value="TGY92024.1"/>
    <property type="molecule type" value="Genomic_DNA"/>
</dbReference>
<dbReference type="SMART" id="SM00834">
    <property type="entry name" value="CxxC_CXXC_SSSS"/>
    <property type="match status" value="1"/>
</dbReference>
<dbReference type="InterPro" id="IPR009562">
    <property type="entry name" value="DUF1178"/>
</dbReference>
<dbReference type="Pfam" id="PF06676">
    <property type="entry name" value="DUF1178"/>
    <property type="match status" value="1"/>
</dbReference>
<sequence length="148" mass="16144">MIRYALVCEDDHRFEAWFSSSDAYDTQAGRGLVECPQCGSVQVKKQVMAPAIANSSRRETVTGGVAGGPESVSPDDLVRKVQAHIRANYDYVGERFADEARAIHNGEKAERLIYGETTHDERARLSEEGVACAPLPDAFVPSSGKKTN</sequence>
<dbReference type="PIRSF" id="PIRSF032131">
    <property type="entry name" value="UCP032131"/>
    <property type="match status" value="1"/>
</dbReference>
<reference evidence="3 4" key="1">
    <citation type="journal article" date="2013" name="Int. J. Syst. Evol. Microbiol.">
        <title>Marinicauda pacifica gen. nov., sp. nov., a prosthecate alphaproteobacterium of the family Hyphomonadaceae isolated from deep seawater.</title>
        <authorList>
            <person name="Zhang X.Y."/>
            <person name="Li G.W."/>
            <person name="Wang C.S."/>
            <person name="Zhang Y.J."/>
            <person name="Xu X.W."/>
            <person name="Li H."/>
            <person name="Liu A."/>
            <person name="Liu C."/>
            <person name="Xie B.B."/>
            <person name="Qin Q.L."/>
            <person name="Xu Z."/>
            <person name="Chen X.L."/>
            <person name="Zhou B.C."/>
            <person name="Zhang Y.Z."/>
        </authorList>
    </citation>
    <scope>NUCLEOTIDE SEQUENCE [LARGE SCALE GENOMIC DNA]</scope>
    <source>
        <strain evidence="3 4">P-1 km-3</strain>
    </source>
</reference>
<proteinExistence type="predicted"/>
<dbReference type="AlphaFoldDB" id="A0A4S2H862"/>
<evidence type="ECO:0000259" key="2">
    <source>
        <dbReference type="SMART" id="SM00834"/>
    </source>
</evidence>
<gene>
    <name evidence="3" type="ORF">E5162_10160</name>
</gene>
<protein>
    <submittedName>
        <fullName evidence="3">DUF1178 family protein</fullName>
    </submittedName>
</protein>
<feature type="region of interest" description="Disordered" evidence="1">
    <location>
        <begin position="54"/>
        <end position="73"/>
    </location>
</feature>
<dbReference type="InterPro" id="IPR013429">
    <property type="entry name" value="Regulatory_FmdB_Zinc_ribbon"/>
</dbReference>
<organism evidence="3 4">
    <name type="scientific">Marinicauda pacifica</name>
    <dbReference type="NCBI Taxonomy" id="1133559"/>
    <lineage>
        <taxon>Bacteria</taxon>
        <taxon>Pseudomonadati</taxon>
        <taxon>Pseudomonadota</taxon>
        <taxon>Alphaproteobacteria</taxon>
        <taxon>Maricaulales</taxon>
        <taxon>Maricaulaceae</taxon>
        <taxon>Marinicauda</taxon>
    </lineage>
</organism>
<name>A0A4S2H862_9PROT</name>
<evidence type="ECO:0000256" key="1">
    <source>
        <dbReference type="SAM" id="MobiDB-lite"/>
    </source>
</evidence>
<evidence type="ECO:0000313" key="4">
    <source>
        <dbReference type="Proteomes" id="UP000305451"/>
    </source>
</evidence>
<dbReference type="OrthoDB" id="9799894at2"/>
<comment type="caution">
    <text evidence="3">The sequence shown here is derived from an EMBL/GenBank/DDBJ whole genome shotgun (WGS) entry which is preliminary data.</text>
</comment>
<accession>A0A4S2H862</accession>
<evidence type="ECO:0000313" key="3">
    <source>
        <dbReference type="EMBL" id="TGY92024.1"/>
    </source>
</evidence>
<feature type="domain" description="Putative regulatory protein FmdB zinc ribbon" evidence="2">
    <location>
        <begin position="1"/>
        <end position="48"/>
    </location>
</feature>